<dbReference type="EnsemblBacteria" id="ABK77146">
    <property type="protein sequence ID" value="ABK77146"/>
    <property type="gene ID" value="CENSYa_0513"/>
</dbReference>
<evidence type="ECO:0000313" key="2">
    <source>
        <dbReference type="Proteomes" id="UP000000758"/>
    </source>
</evidence>
<keyword evidence="2" id="KW-1185">Reference proteome</keyword>
<proteinExistence type="predicted"/>
<dbReference type="Proteomes" id="UP000000758">
    <property type="component" value="Chromosome"/>
</dbReference>
<reference evidence="1 2" key="1">
    <citation type="journal article" date="2006" name="Proc. Natl. Acad. Sci. U.S.A.">
        <title>Genomic analysis of the uncultivated marine crenarchaeote Cenarchaeum symbiosum.</title>
        <authorList>
            <person name="Hallam S.J."/>
            <person name="Konstantinidis K.T."/>
            <person name="Putnam N."/>
            <person name="Schleper C."/>
            <person name="Watanabe Y."/>
            <person name="Sugahara J."/>
            <person name="Preston C."/>
            <person name="de la Torre J."/>
            <person name="Richardson P.M."/>
            <person name="DeLong E.F."/>
        </authorList>
    </citation>
    <scope>NUCLEOTIDE SEQUENCE [LARGE SCALE GENOMIC DNA]</scope>
    <source>
        <strain evidence="2">A</strain>
    </source>
</reference>
<dbReference type="STRING" id="414004.CENSYa_0513"/>
<organism evidence="1 2">
    <name type="scientific">Cenarchaeum symbiosum (strain A)</name>
    <dbReference type="NCBI Taxonomy" id="414004"/>
    <lineage>
        <taxon>Archaea</taxon>
        <taxon>Nitrososphaerota</taxon>
        <taxon>Candidatus Cenarchaeales</taxon>
        <taxon>Candidatus Cenarchaeaceae</taxon>
        <taxon>Candidatus Cenarchaeum</taxon>
    </lineage>
</organism>
<evidence type="ECO:0000313" key="1">
    <source>
        <dbReference type="EMBL" id="ABK77146.1"/>
    </source>
</evidence>
<sequence length="95" mass="10551">MTSSLARHSSNMADSTHVLYLLHDGSSRSLLAMHSSYFMWIMYGWHDSPAKPLSWQASKSAVLALWILSENSTSSPIAKPIRAIAVREADTTIME</sequence>
<dbReference type="EMBL" id="DP000238">
    <property type="protein sequence ID" value="ABK77146.1"/>
    <property type="molecule type" value="Genomic_DNA"/>
</dbReference>
<accession>A0RUX9</accession>
<name>A0RUX9_CENSY</name>
<dbReference type="KEGG" id="csy:CENSYa_0513"/>
<gene>
    <name evidence="1" type="ordered locus">CENSYa_0513</name>
</gene>
<protein>
    <submittedName>
        <fullName evidence="1">Uncharacterized protein</fullName>
    </submittedName>
</protein>
<dbReference type="AlphaFoldDB" id="A0RUX9"/>
<dbReference type="HOGENOM" id="CLU_2366074_0_0_2"/>